<evidence type="ECO:0000256" key="6">
    <source>
        <dbReference type="ARBA" id="ARBA00023136"/>
    </source>
</evidence>
<evidence type="ECO:0000256" key="1">
    <source>
        <dbReference type="ARBA" id="ARBA00004651"/>
    </source>
</evidence>
<organism evidence="9 10">
    <name type="scientific">Sphaerimonospora cavernae</name>
    <dbReference type="NCBI Taxonomy" id="1740611"/>
    <lineage>
        <taxon>Bacteria</taxon>
        <taxon>Bacillati</taxon>
        <taxon>Actinomycetota</taxon>
        <taxon>Actinomycetes</taxon>
        <taxon>Streptosporangiales</taxon>
        <taxon>Streptosporangiaceae</taxon>
        <taxon>Sphaerimonospora</taxon>
    </lineage>
</organism>
<keyword evidence="2" id="KW-0813">Transport</keyword>
<proteinExistence type="predicted"/>
<keyword evidence="3" id="KW-1003">Cell membrane</keyword>
<dbReference type="Proteomes" id="UP001589870">
    <property type="component" value="Unassembled WGS sequence"/>
</dbReference>
<evidence type="ECO:0000313" key="10">
    <source>
        <dbReference type="Proteomes" id="UP001589870"/>
    </source>
</evidence>
<sequence>MIKKLTRPLRHARFRRVWLGQAISTVGDGIFSVALIGVVLQHRHSTDLGYVMAAEGLALVLMSLLGGVLADRIRRSRAMALADVLRLLAVLGFTLTAGQGPLVLSLLFAAMMGAGAAAFQPAFAALIPSLVPDDDLPAANALRSTTARTAAIVGPAVGGLLLAVGGARTALLVDLASFAVSVLTLIGISDRVPKRIAAQSVLTEARAGLSAVRERPWVLTIIVQGTVQLLLVMGPALVLLPILLKERGEFGAFGLMLGLQAAGSVLGGLTAAGWKPGRPGVVAVSALALLGLQLTCLALELPVYVLGASMVATGFGYSLFGVLWQSALQREIPDEILGRVFSVEMLGTFALAPLGLALAPIAIGLMGAQPVLVGALLVLLLSTVLPLFVRGVSTLGAGAYRSTTPALAVTGGDS</sequence>
<comment type="caution">
    <text evidence="9">The sequence shown here is derived from an EMBL/GenBank/DDBJ whole genome shotgun (WGS) entry which is preliminary data.</text>
</comment>
<keyword evidence="10" id="KW-1185">Reference proteome</keyword>
<feature type="transmembrane region" description="Helical" evidence="7">
    <location>
        <begin position="48"/>
        <end position="68"/>
    </location>
</feature>
<feature type="transmembrane region" description="Helical" evidence="7">
    <location>
        <begin position="371"/>
        <end position="389"/>
    </location>
</feature>
<dbReference type="PANTHER" id="PTHR23513:SF11">
    <property type="entry name" value="STAPHYLOFERRIN A TRANSPORTER"/>
    <property type="match status" value="1"/>
</dbReference>
<dbReference type="PROSITE" id="PS50850">
    <property type="entry name" value="MFS"/>
    <property type="match status" value="1"/>
</dbReference>
<evidence type="ECO:0000313" key="9">
    <source>
        <dbReference type="EMBL" id="MFC0861441.1"/>
    </source>
</evidence>
<evidence type="ECO:0000256" key="2">
    <source>
        <dbReference type="ARBA" id="ARBA00022448"/>
    </source>
</evidence>
<dbReference type="RefSeq" id="WP_394299686.1">
    <property type="nucleotide sequence ID" value="NZ_JBHMQT010000004.1"/>
</dbReference>
<evidence type="ECO:0000256" key="4">
    <source>
        <dbReference type="ARBA" id="ARBA00022692"/>
    </source>
</evidence>
<evidence type="ECO:0000256" key="5">
    <source>
        <dbReference type="ARBA" id="ARBA00022989"/>
    </source>
</evidence>
<dbReference type="PANTHER" id="PTHR23513">
    <property type="entry name" value="INTEGRAL MEMBRANE EFFLUX PROTEIN-RELATED"/>
    <property type="match status" value="1"/>
</dbReference>
<protein>
    <submittedName>
        <fullName evidence="9">MFS transporter</fullName>
    </submittedName>
</protein>
<name>A0ABV6U2Q9_9ACTN</name>
<dbReference type="SUPFAM" id="SSF103473">
    <property type="entry name" value="MFS general substrate transporter"/>
    <property type="match status" value="1"/>
</dbReference>
<dbReference type="InterPro" id="IPR036259">
    <property type="entry name" value="MFS_trans_sf"/>
</dbReference>
<dbReference type="Gene3D" id="1.20.1250.20">
    <property type="entry name" value="MFS general substrate transporter like domains"/>
    <property type="match status" value="1"/>
</dbReference>
<evidence type="ECO:0000256" key="3">
    <source>
        <dbReference type="ARBA" id="ARBA00022475"/>
    </source>
</evidence>
<accession>A0ABV6U2Q9</accession>
<evidence type="ECO:0000259" key="8">
    <source>
        <dbReference type="PROSITE" id="PS50850"/>
    </source>
</evidence>
<feature type="transmembrane region" description="Helical" evidence="7">
    <location>
        <begin position="305"/>
        <end position="324"/>
    </location>
</feature>
<keyword evidence="6 7" id="KW-0472">Membrane</keyword>
<feature type="transmembrane region" description="Helical" evidence="7">
    <location>
        <begin position="345"/>
        <end position="365"/>
    </location>
</feature>
<dbReference type="EMBL" id="JBHMQT010000004">
    <property type="protein sequence ID" value="MFC0861441.1"/>
    <property type="molecule type" value="Genomic_DNA"/>
</dbReference>
<comment type="subcellular location">
    <subcellularLocation>
        <location evidence="1">Cell membrane</location>
        <topology evidence="1">Multi-pass membrane protein</topology>
    </subcellularLocation>
</comment>
<feature type="transmembrane region" description="Helical" evidence="7">
    <location>
        <begin position="80"/>
        <end position="98"/>
    </location>
</feature>
<gene>
    <name evidence="9" type="ORF">ACFHYQ_03930</name>
</gene>
<keyword evidence="4 7" id="KW-0812">Transmembrane</keyword>
<dbReference type="CDD" id="cd06173">
    <property type="entry name" value="MFS_MefA_like"/>
    <property type="match status" value="1"/>
</dbReference>
<feature type="transmembrane region" description="Helical" evidence="7">
    <location>
        <begin position="104"/>
        <end position="127"/>
    </location>
</feature>
<feature type="domain" description="Major facilitator superfamily (MFS) profile" evidence="8">
    <location>
        <begin position="13"/>
        <end position="394"/>
    </location>
</feature>
<feature type="transmembrane region" description="Helical" evidence="7">
    <location>
        <begin position="147"/>
        <end position="164"/>
    </location>
</feature>
<dbReference type="Pfam" id="PF05977">
    <property type="entry name" value="MFS_3"/>
    <property type="match status" value="1"/>
</dbReference>
<feature type="transmembrane region" description="Helical" evidence="7">
    <location>
        <begin position="217"/>
        <end position="244"/>
    </location>
</feature>
<feature type="transmembrane region" description="Helical" evidence="7">
    <location>
        <begin position="250"/>
        <end position="274"/>
    </location>
</feature>
<reference evidence="9 10" key="1">
    <citation type="submission" date="2024-09" db="EMBL/GenBank/DDBJ databases">
        <authorList>
            <person name="Sun Q."/>
            <person name="Mori K."/>
        </authorList>
    </citation>
    <scope>NUCLEOTIDE SEQUENCE [LARGE SCALE GENOMIC DNA]</scope>
    <source>
        <strain evidence="9 10">TBRC 1851</strain>
    </source>
</reference>
<feature type="transmembrane region" description="Helical" evidence="7">
    <location>
        <begin position="21"/>
        <end position="42"/>
    </location>
</feature>
<dbReference type="InterPro" id="IPR020846">
    <property type="entry name" value="MFS_dom"/>
</dbReference>
<dbReference type="InterPro" id="IPR010290">
    <property type="entry name" value="TM_effector"/>
</dbReference>
<keyword evidence="5 7" id="KW-1133">Transmembrane helix</keyword>
<evidence type="ECO:0000256" key="7">
    <source>
        <dbReference type="SAM" id="Phobius"/>
    </source>
</evidence>